<dbReference type="Pfam" id="PF17650">
    <property type="entry name" value="RACo_linker"/>
    <property type="match status" value="1"/>
</dbReference>
<dbReference type="InterPro" id="IPR036010">
    <property type="entry name" value="2Fe-2S_ferredoxin-like_sf"/>
</dbReference>
<name>A0A3D8P8I4_9THEO</name>
<dbReference type="Pfam" id="PF17651">
    <property type="entry name" value="Raco_middle"/>
    <property type="match status" value="1"/>
</dbReference>
<organism evidence="2 3">
    <name type="scientific">Ammonifex thiophilus</name>
    <dbReference type="NCBI Taxonomy" id="444093"/>
    <lineage>
        <taxon>Bacteria</taxon>
        <taxon>Bacillati</taxon>
        <taxon>Bacillota</taxon>
        <taxon>Clostridia</taxon>
        <taxon>Thermoanaerobacterales</taxon>
        <taxon>Thermoanaerobacteraceae</taxon>
        <taxon>Ammonifex</taxon>
    </lineage>
</organism>
<dbReference type="Pfam" id="PF14574">
    <property type="entry name" value="RACo_C_ter"/>
    <property type="match status" value="1"/>
</dbReference>
<evidence type="ECO:0000313" key="3">
    <source>
        <dbReference type="Proteomes" id="UP000256329"/>
    </source>
</evidence>
<sequence length="622" mass="66813">MPRIRFLPQGITVEVPPGNTLLQAAARAGIVLKGACGGEGVCGRCRVQVQEGKVTFPPNPRLSPRERQEGWVLACQAVPEGEVVVFIPEGSILTAHRVLKAEEGLLLQTKEPLWWEEKLSLSPPTLEDPTDDWGRLSWALQQKGISLVWPVRHLLPELPRTLRAADWQVKVELAFLDKGLCELQGVKPAGREEGAWGVAVDLGTTTVAAELVDLATGQVVATAGTYNRQAAFGDDVISRIVYATETPRGREELQQAILETVNGLIDELCREAGVGSDEVRAVVGAGNTTMIHLLLNLDPTYIRLEPYVPAANAPPPVKAAKLGLKAHPEAWVYLVPGVASYVGGDVVAGVKVTGMGEEEELTLFLDIGTNGEMVLGNREWLMACACSAGPAFEGSGITCGMRAVAGAIEEVEVSPGGGEVFYRTVDGKKPLGICGSGLISLLSSLLRAGVIDRSGRFVEGLNTPRLREGVEGKEFVLVWGESTGHGRDIYITQGDLQNLLRAKAAIFAGLRTLLSLVGLEAAALERVYIAGGFGRFIDVEDAIGIGMLPDLPRERYAYVGNTSLKGARLCLLSRRAWQETAELARRITYVELSVGNLFMEEFMAALFLPHTNADLFPSVKGA</sequence>
<dbReference type="InterPro" id="IPR012675">
    <property type="entry name" value="Beta-grasp_dom_sf"/>
</dbReference>
<dbReference type="InterPro" id="IPR027980">
    <property type="entry name" value="RACo_C"/>
</dbReference>
<accession>A0A3D8P8I4</accession>
<dbReference type="Gene3D" id="3.10.20.880">
    <property type="match status" value="1"/>
</dbReference>
<dbReference type="GO" id="GO:0051536">
    <property type="term" value="F:iron-sulfur cluster binding"/>
    <property type="evidence" value="ECO:0007669"/>
    <property type="project" value="InterPro"/>
</dbReference>
<dbReference type="CDD" id="cd00207">
    <property type="entry name" value="fer2"/>
    <property type="match status" value="1"/>
</dbReference>
<dbReference type="InterPro" id="IPR001041">
    <property type="entry name" value="2Fe-2S_ferredoxin-type"/>
</dbReference>
<dbReference type="Gene3D" id="3.30.420.480">
    <property type="entry name" value="Domain of unknown function (DUF4445)"/>
    <property type="match status" value="1"/>
</dbReference>
<dbReference type="EMBL" id="QSLN01000001">
    <property type="protein sequence ID" value="RDV84865.1"/>
    <property type="molecule type" value="Genomic_DNA"/>
</dbReference>
<dbReference type="PANTHER" id="PTHR42895">
    <property type="entry name" value="IRON-SULFUR CLUSTER-BINDING PROTEIN-RELATED"/>
    <property type="match status" value="1"/>
</dbReference>
<dbReference type="SUPFAM" id="SSF54292">
    <property type="entry name" value="2Fe-2S ferredoxin-like"/>
    <property type="match status" value="1"/>
</dbReference>
<dbReference type="RefSeq" id="WP_115791858.1">
    <property type="nucleotide sequence ID" value="NZ_QSLN01000001.1"/>
</dbReference>
<gene>
    <name evidence="2" type="ORF">DXX99_02160</name>
</gene>
<dbReference type="Pfam" id="PF00111">
    <property type="entry name" value="Fer2"/>
    <property type="match status" value="1"/>
</dbReference>
<dbReference type="PROSITE" id="PS51085">
    <property type="entry name" value="2FE2S_FER_2"/>
    <property type="match status" value="1"/>
</dbReference>
<proteinExistence type="predicted"/>
<dbReference type="OrthoDB" id="9810588at2"/>
<keyword evidence="3" id="KW-1185">Reference proteome</keyword>
<dbReference type="InterPro" id="IPR052911">
    <property type="entry name" value="Corrinoid_activation_enz"/>
</dbReference>
<dbReference type="Gene3D" id="3.10.20.30">
    <property type="match status" value="1"/>
</dbReference>
<dbReference type="InterPro" id="IPR040506">
    <property type="entry name" value="RACo_linker"/>
</dbReference>
<comment type="caution">
    <text evidence="2">The sequence shown here is derived from an EMBL/GenBank/DDBJ whole genome shotgun (WGS) entry which is preliminary data.</text>
</comment>
<reference evidence="2 3" key="1">
    <citation type="submission" date="2018-08" db="EMBL/GenBank/DDBJ databases">
        <title>Form III RuBisCO-mediated autotrophy in Thermodesulfobium bacteria.</title>
        <authorList>
            <person name="Toshchakov S.V."/>
            <person name="Kublanov I.V."/>
            <person name="Frolov E."/>
            <person name="Bonch-Osmolovskaya E.A."/>
            <person name="Tourova T.P."/>
            <person name="Chernych N.A."/>
            <person name="Lebedinsky A.V."/>
        </authorList>
    </citation>
    <scope>NUCLEOTIDE SEQUENCE [LARGE SCALE GENOMIC DNA]</scope>
    <source>
        <strain evidence="2 3">SR</strain>
    </source>
</reference>
<evidence type="ECO:0000313" key="2">
    <source>
        <dbReference type="EMBL" id="RDV84865.1"/>
    </source>
</evidence>
<evidence type="ECO:0000259" key="1">
    <source>
        <dbReference type="PROSITE" id="PS51085"/>
    </source>
</evidence>
<feature type="domain" description="2Fe-2S ferredoxin-type" evidence="1">
    <location>
        <begin position="2"/>
        <end position="91"/>
    </location>
</feature>
<dbReference type="InterPro" id="IPR042259">
    <property type="entry name" value="Raco-like_middle_sf"/>
</dbReference>
<dbReference type="Proteomes" id="UP000256329">
    <property type="component" value="Unassembled WGS sequence"/>
</dbReference>
<dbReference type="PANTHER" id="PTHR42895:SF2">
    <property type="entry name" value="IRON-SULFUR CLUSTER PROTEIN"/>
    <property type="match status" value="1"/>
</dbReference>
<dbReference type="InterPro" id="IPR041414">
    <property type="entry name" value="Raco-like_middle"/>
</dbReference>
<protein>
    <submittedName>
        <fullName evidence="2">DUF4445 domain-containing protein</fullName>
    </submittedName>
</protein>
<dbReference type="AlphaFoldDB" id="A0A3D8P8I4"/>